<dbReference type="CDD" id="cd16009">
    <property type="entry name" value="PPM"/>
    <property type="match status" value="1"/>
</dbReference>
<comment type="caution">
    <text evidence="5">The sequence shown here is derived from an EMBL/GenBank/DDBJ whole genome shotgun (WGS) entry which is preliminary data.</text>
</comment>
<dbReference type="SUPFAM" id="SSF143856">
    <property type="entry name" value="DeoB insert domain-like"/>
    <property type="match status" value="1"/>
</dbReference>
<dbReference type="InterPro" id="IPR024052">
    <property type="entry name" value="Phosphopentomutase_DeoB_cap_sf"/>
</dbReference>
<dbReference type="Pfam" id="PF01676">
    <property type="entry name" value="Metalloenzyme"/>
    <property type="match status" value="1"/>
</dbReference>
<accession>K1R7Y9</accession>
<evidence type="ECO:0000256" key="3">
    <source>
        <dbReference type="ARBA" id="ARBA00023211"/>
    </source>
</evidence>
<dbReference type="GO" id="GO:0043094">
    <property type="term" value="P:metabolic compound salvage"/>
    <property type="evidence" value="ECO:0007669"/>
    <property type="project" value="InterPro"/>
</dbReference>
<evidence type="ECO:0000256" key="1">
    <source>
        <dbReference type="ARBA" id="ARBA00010373"/>
    </source>
</evidence>
<dbReference type="GO" id="GO:0005829">
    <property type="term" value="C:cytosol"/>
    <property type="evidence" value="ECO:0007669"/>
    <property type="project" value="TreeGrafter"/>
</dbReference>
<feature type="domain" description="Metalloenzyme" evidence="4">
    <location>
        <begin position="4"/>
        <end position="377"/>
    </location>
</feature>
<dbReference type="AlphaFoldDB" id="K1R7Y9"/>
<dbReference type="GO" id="GO:0000287">
    <property type="term" value="F:magnesium ion binding"/>
    <property type="evidence" value="ECO:0007669"/>
    <property type="project" value="InterPro"/>
</dbReference>
<dbReference type="NCBIfam" id="NF003766">
    <property type="entry name" value="PRK05362.1"/>
    <property type="match status" value="1"/>
</dbReference>
<dbReference type="GO" id="GO:0009117">
    <property type="term" value="P:nucleotide metabolic process"/>
    <property type="evidence" value="ECO:0007669"/>
    <property type="project" value="InterPro"/>
</dbReference>
<dbReference type="InterPro" id="IPR017850">
    <property type="entry name" value="Alkaline_phosphatase_core_sf"/>
</dbReference>
<name>K1R7Y9_9ZZZZ</name>
<dbReference type="Gene3D" id="3.30.70.1250">
    <property type="entry name" value="Phosphopentomutase"/>
    <property type="match status" value="1"/>
</dbReference>
<dbReference type="HAMAP" id="MF_00740">
    <property type="entry name" value="Phosphopentomut"/>
    <property type="match status" value="1"/>
</dbReference>
<sequence>MKFKRIFLMILDSLGVGEADDASKYNSKGANTLGHILEQTDLFIPNLKKIGLLNTINMDENENVDAYYTIAKPNNIGKDSLNGHYEMMGILSDTVFKTFNEGFPNEILDSIENITGRRIIGNKPCGNSIDIINELGELELNYGSLIVYTSADSDLQVAAHEDAVPIATLYEYCEKIRALTMREDWKVARVIARPFTGKVGHFRLINAGRKDYSIKPPKRTILNSLSENKYNVIGIGKVNDIFDKEGINKSIKISDNMEAINKLLDIMDKKFTGLCMVNLNDFDSNYGHNRDVEGYQKALEELDVEIPIILNKLEMDDLLIITADHGNDPTFEGNYHTRENVPVIFYSRSFFTPKKLPELSSLGAIGATIADNFNLEKTEIGISVLDELE</sequence>
<organism evidence="5">
    <name type="scientific">human gut metagenome</name>
    <dbReference type="NCBI Taxonomy" id="408170"/>
    <lineage>
        <taxon>unclassified sequences</taxon>
        <taxon>metagenomes</taxon>
        <taxon>organismal metagenomes</taxon>
    </lineage>
</organism>
<dbReference type="PANTHER" id="PTHR21110">
    <property type="entry name" value="PHOSPHOPENTOMUTASE"/>
    <property type="match status" value="1"/>
</dbReference>
<protein>
    <submittedName>
        <fullName evidence="5">Phosphopentomutase</fullName>
    </submittedName>
</protein>
<dbReference type="Gene3D" id="3.40.720.10">
    <property type="entry name" value="Alkaline Phosphatase, subunit A"/>
    <property type="match status" value="1"/>
</dbReference>
<dbReference type="PANTHER" id="PTHR21110:SF0">
    <property type="entry name" value="PHOSPHOPENTOMUTASE"/>
    <property type="match status" value="1"/>
</dbReference>
<dbReference type="InterPro" id="IPR006124">
    <property type="entry name" value="Metalloenzyme"/>
</dbReference>
<reference evidence="5" key="1">
    <citation type="journal article" date="2013" name="Environ. Microbiol.">
        <title>Microbiota from the distal guts of lean and obese adolescents exhibit partial functional redundancy besides clear differences in community structure.</title>
        <authorList>
            <person name="Ferrer M."/>
            <person name="Ruiz A."/>
            <person name="Lanza F."/>
            <person name="Haange S.B."/>
            <person name="Oberbach A."/>
            <person name="Till H."/>
            <person name="Bargiela R."/>
            <person name="Campoy C."/>
            <person name="Segura M.T."/>
            <person name="Richter M."/>
            <person name="von Bergen M."/>
            <person name="Seifert J."/>
            <person name="Suarez A."/>
        </authorList>
    </citation>
    <scope>NUCLEOTIDE SEQUENCE</scope>
</reference>
<proteinExistence type="inferred from homology"/>
<keyword evidence="2" id="KW-0479">Metal-binding</keyword>
<evidence type="ECO:0000259" key="4">
    <source>
        <dbReference type="Pfam" id="PF01676"/>
    </source>
</evidence>
<dbReference type="NCBIfam" id="TIGR01696">
    <property type="entry name" value="deoB"/>
    <property type="match status" value="1"/>
</dbReference>
<comment type="similarity">
    <text evidence="1">Belongs to the phosphopentomutase family.</text>
</comment>
<dbReference type="SUPFAM" id="SSF53649">
    <property type="entry name" value="Alkaline phosphatase-like"/>
    <property type="match status" value="1"/>
</dbReference>
<evidence type="ECO:0000313" key="5">
    <source>
        <dbReference type="EMBL" id="EKC45037.1"/>
    </source>
</evidence>
<keyword evidence="3" id="KW-0464">Manganese</keyword>
<gene>
    <name evidence="5" type="ORF">OBE_17109</name>
</gene>
<dbReference type="PIRSF" id="PIRSF001491">
    <property type="entry name" value="Ppentomutase"/>
    <property type="match status" value="1"/>
</dbReference>
<dbReference type="GO" id="GO:0008973">
    <property type="term" value="F:phosphopentomutase activity"/>
    <property type="evidence" value="ECO:0007669"/>
    <property type="project" value="InterPro"/>
</dbReference>
<dbReference type="InterPro" id="IPR010045">
    <property type="entry name" value="DeoB"/>
</dbReference>
<dbReference type="EMBL" id="AJWZ01011490">
    <property type="protein sequence ID" value="EKC45037.1"/>
    <property type="molecule type" value="Genomic_DNA"/>
</dbReference>
<evidence type="ECO:0000256" key="2">
    <source>
        <dbReference type="ARBA" id="ARBA00022723"/>
    </source>
</evidence>